<dbReference type="PANTHER" id="PTHR30333">
    <property type="entry name" value="CYTOCHROME C-TYPE PROTEIN"/>
    <property type="match status" value="1"/>
</dbReference>
<keyword evidence="18" id="KW-1185">Reference proteome</keyword>
<comment type="similarity">
    <text evidence="2">Belongs to the NapC/NirT/NrfH family.</text>
</comment>
<dbReference type="Pfam" id="PF03264">
    <property type="entry name" value="Cytochrom_NNT"/>
    <property type="match status" value="1"/>
</dbReference>
<dbReference type="GO" id="GO:0046872">
    <property type="term" value="F:metal ion binding"/>
    <property type="evidence" value="ECO:0007669"/>
    <property type="project" value="UniProtKB-KW"/>
</dbReference>
<keyword evidence="5 12" id="KW-0349">Heme</keyword>
<dbReference type="PIRSF" id="PIRSF000013">
    <property type="entry name" value="4_hem_cytochrm_NapC"/>
    <property type="match status" value="1"/>
</dbReference>
<dbReference type="GO" id="GO:0020037">
    <property type="term" value="F:heme binding"/>
    <property type="evidence" value="ECO:0007669"/>
    <property type="project" value="InterPro"/>
</dbReference>
<dbReference type="PANTHER" id="PTHR30333:SF1">
    <property type="entry name" value="CYTOCHROME C-TYPE PROTEIN NAPC"/>
    <property type="match status" value="1"/>
</dbReference>
<feature type="binding site" evidence="13">
    <location>
        <position position="108"/>
    </location>
    <ligand>
        <name>a menaquinol</name>
        <dbReference type="ChEBI" id="CHEBI:18151"/>
    </ligand>
</feature>
<feature type="binding site" description="axial binding residue" evidence="14">
    <location>
        <position position="108"/>
    </location>
    <ligand>
        <name>heme</name>
        <dbReference type="ChEBI" id="CHEBI:30413"/>
        <label>1</label>
    </ligand>
    <ligandPart>
        <name>Fe</name>
        <dbReference type="ChEBI" id="CHEBI:18248"/>
    </ligandPart>
</feature>
<keyword evidence="8 12" id="KW-0249">Electron transport</keyword>
<dbReference type="GO" id="GO:0019333">
    <property type="term" value="P:denitrification pathway"/>
    <property type="evidence" value="ECO:0007669"/>
    <property type="project" value="InterPro"/>
</dbReference>
<dbReference type="Gene3D" id="1.10.3820.10">
    <property type="entry name" value="Di-heme elbow motif domain"/>
    <property type="match status" value="1"/>
</dbReference>
<feature type="binding site" description="covalent" evidence="13">
    <location>
        <position position="149"/>
    </location>
    <ligand>
        <name>heme</name>
        <dbReference type="ChEBI" id="CHEBI:30413"/>
        <label>3</label>
    </ligand>
</feature>
<evidence type="ECO:0000256" key="2">
    <source>
        <dbReference type="ARBA" id="ARBA00007395"/>
    </source>
</evidence>
<dbReference type="InterPro" id="IPR036280">
    <property type="entry name" value="Multihaem_cyt_sf"/>
</dbReference>
<feature type="binding site" description="covalent" evidence="13">
    <location>
        <position position="55"/>
    </location>
    <ligand>
        <name>heme</name>
        <dbReference type="ChEBI" id="CHEBI:30413"/>
        <label>1</label>
    </ligand>
</feature>
<evidence type="ECO:0000256" key="7">
    <source>
        <dbReference type="ARBA" id="ARBA00022723"/>
    </source>
</evidence>
<keyword evidence="9 15" id="KW-1133">Transmembrane helix</keyword>
<evidence type="ECO:0000256" key="8">
    <source>
        <dbReference type="ARBA" id="ARBA00022982"/>
    </source>
</evidence>
<evidence type="ECO:0000256" key="11">
    <source>
        <dbReference type="ARBA" id="ARBA00023136"/>
    </source>
</evidence>
<evidence type="ECO:0000256" key="10">
    <source>
        <dbReference type="ARBA" id="ARBA00023004"/>
    </source>
</evidence>
<evidence type="ECO:0000256" key="4">
    <source>
        <dbReference type="ARBA" id="ARBA00022475"/>
    </source>
</evidence>
<dbReference type="SUPFAM" id="SSF48695">
    <property type="entry name" value="Multiheme cytochromes"/>
    <property type="match status" value="1"/>
</dbReference>
<accession>A0A2T3IZ72</accession>
<evidence type="ECO:0000256" key="13">
    <source>
        <dbReference type="PIRSR" id="PIRSR000013-1"/>
    </source>
</evidence>
<evidence type="ECO:0000256" key="14">
    <source>
        <dbReference type="PIRSR" id="PIRSR000013-2"/>
    </source>
</evidence>
<evidence type="ECO:0000256" key="1">
    <source>
        <dbReference type="ARBA" id="ARBA00004162"/>
    </source>
</evidence>
<feature type="binding site" description="axial binding residue" evidence="14">
    <location>
        <position position="150"/>
    </location>
    <ligand>
        <name>heme</name>
        <dbReference type="ChEBI" id="CHEBI:30413"/>
        <label>3</label>
    </ligand>
    <ligandPart>
        <name>Fe</name>
        <dbReference type="ChEBI" id="CHEBI:18248"/>
    </ligandPart>
</feature>
<evidence type="ECO:0000256" key="15">
    <source>
        <dbReference type="SAM" id="Phobius"/>
    </source>
</evidence>
<evidence type="ECO:0000256" key="5">
    <source>
        <dbReference type="ARBA" id="ARBA00022617"/>
    </source>
</evidence>
<feature type="binding site" description="covalent" evidence="13">
    <location>
        <position position="178"/>
    </location>
    <ligand>
        <name>heme</name>
        <dbReference type="ChEBI" id="CHEBI:30413"/>
        <label>4</label>
    </ligand>
</feature>
<dbReference type="InterPro" id="IPR051174">
    <property type="entry name" value="Cytochrome_c-type_ET"/>
</dbReference>
<feature type="binding site" description="covalent" evidence="13">
    <location>
        <position position="146"/>
    </location>
    <ligand>
        <name>heme</name>
        <dbReference type="ChEBI" id="CHEBI:30413"/>
        <label>3</label>
    </ligand>
</feature>
<keyword evidence="7 12" id="KW-0479">Metal-binding</keyword>
<comment type="cofactor">
    <cofactor evidence="13">
        <name>heme</name>
        <dbReference type="ChEBI" id="CHEBI:30413"/>
    </cofactor>
    <text evidence="13">Binds 4 heme groups per subunit.</text>
</comment>
<evidence type="ECO:0000256" key="6">
    <source>
        <dbReference type="ARBA" id="ARBA00022692"/>
    </source>
</evidence>
<feature type="binding site" description="axial binding residue" evidence="14">
    <location>
        <position position="187"/>
    </location>
    <ligand>
        <name>heme</name>
        <dbReference type="ChEBI" id="CHEBI:30413"/>
        <label>2</label>
    </ligand>
    <ligandPart>
        <name>Fe</name>
        <dbReference type="ChEBI" id="CHEBI:18248"/>
    </ligandPart>
</feature>
<feature type="domain" description="NapC/NirT cytochrome c N-terminal" evidence="16">
    <location>
        <begin position="29"/>
        <end position="191"/>
    </location>
</feature>
<name>A0A2T3IZ72_9GAMM</name>
<reference evidence="17 18" key="1">
    <citation type="submission" date="2018-03" db="EMBL/GenBank/DDBJ databases">
        <title>Whole genome sequencing of Histamine producing bacteria.</title>
        <authorList>
            <person name="Butler K."/>
        </authorList>
    </citation>
    <scope>NUCLEOTIDE SEQUENCE [LARGE SCALE GENOMIC DNA]</scope>
    <source>
        <strain evidence="17 18">JCM 13586</strain>
    </source>
</reference>
<comment type="PTM">
    <text evidence="12">Binds 4 heme groups per subunit.</text>
</comment>
<gene>
    <name evidence="17" type="ORF">C9I99_11325</name>
</gene>
<feature type="transmembrane region" description="Helical" evidence="15">
    <location>
        <begin position="20"/>
        <end position="46"/>
    </location>
</feature>
<dbReference type="InterPro" id="IPR024717">
    <property type="entry name" value="NapC/NirT/NrfH"/>
</dbReference>
<keyword evidence="4" id="KW-1003">Cell membrane</keyword>
<dbReference type="GO" id="GO:0009055">
    <property type="term" value="F:electron transfer activity"/>
    <property type="evidence" value="ECO:0007669"/>
    <property type="project" value="TreeGrafter"/>
</dbReference>
<dbReference type="OrthoDB" id="9782159at2"/>
<dbReference type="Proteomes" id="UP000241222">
    <property type="component" value="Unassembled WGS sequence"/>
</dbReference>
<evidence type="ECO:0000313" key="18">
    <source>
        <dbReference type="Proteomes" id="UP000241222"/>
    </source>
</evidence>
<evidence type="ECO:0000256" key="12">
    <source>
        <dbReference type="PIRNR" id="PIRNR000013"/>
    </source>
</evidence>
<feature type="binding site" description="covalent" evidence="13">
    <location>
        <position position="86"/>
    </location>
    <ligand>
        <name>heme</name>
        <dbReference type="ChEBI" id="CHEBI:30413"/>
        <label>2</label>
    </ligand>
</feature>
<evidence type="ECO:0000313" key="17">
    <source>
        <dbReference type="EMBL" id="PSU33949.1"/>
    </source>
</evidence>
<keyword evidence="11 15" id="KW-0472">Membrane</keyword>
<evidence type="ECO:0000256" key="9">
    <source>
        <dbReference type="ARBA" id="ARBA00022989"/>
    </source>
</evidence>
<dbReference type="AlphaFoldDB" id="A0A2T3IZ72"/>
<organism evidence="17 18">
    <name type="scientific">Photobacterium lutimaris</name>
    <dbReference type="NCBI Taxonomy" id="388278"/>
    <lineage>
        <taxon>Bacteria</taxon>
        <taxon>Pseudomonadati</taxon>
        <taxon>Pseudomonadota</taxon>
        <taxon>Gammaproteobacteria</taxon>
        <taxon>Vibrionales</taxon>
        <taxon>Vibrionaceae</taxon>
        <taxon>Photobacterium</taxon>
    </lineage>
</organism>
<protein>
    <recommendedName>
        <fullName evidence="12">Cytochrome c-type protein</fullName>
    </recommendedName>
</protein>
<dbReference type="InterPro" id="IPR005126">
    <property type="entry name" value="NapC/NirT_cyt_c_N"/>
</dbReference>
<evidence type="ECO:0000256" key="3">
    <source>
        <dbReference type="ARBA" id="ARBA00022448"/>
    </source>
</evidence>
<feature type="binding site" description="covalent" evidence="13">
    <location>
        <position position="181"/>
    </location>
    <ligand>
        <name>heme</name>
        <dbReference type="ChEBI" id="CHEBI:30413"/>
        <label>4</label>
    </ligand>
</feature>
<keyword evidence="6 15" id="KW-0812">Transmembrane</keyword>
<keyword evidence="10 12" id="KW-0408">Iron</keyword>
<keyword evidence="3 12" id="KW-0813">Transport</keyword>
<dbReference type="InterPro" id="IPR038266">
    <property type="entry name" value="NapC/NirT_cytc_sf"/>
</dbReference>
<feature type="binding site" description="axial binding residue" evidence="14">
    <location>
        <position position="62"/>
    </location>
    <ligand>
        <name>heme</name>
        <dbReference type="ChEBI" id="CHEBI:30413"/>
        <label>1</label>
    </ligand>
    <ligandPart>
        <name>Fe</name>
        <dbReference type="ChEBI" id="CHEBI:18248"/>
    </ligandPart>
</feature>
<dbReference type="GO" id="GO:0005886">
    <property type="term" value="C:plasma membrane"/>
    <property type="evidence" value="ECO:0007669"/>
    <property type="project" value="UniProtKB-SubCell"/>
</dbReference>
<feature type="binding site" evidence="13">
    <location>
        <position position="89"/>
    </location>
    <ligand>
        <name>a menaquinol</name>
        <dbReference type="ChEBI" id="CHEBI:18151"/>
    </ligand>
</feature>
<dbReference type="EMBL" id="PYMH01000004">
    <property type="protein sequence ID" value="PSU33949.1"/>
    <property type="molecule type" value="Genomic_DNA"/>
</dbReference>
<comment type="subcellular location">
    <subcellularLocation>
        <location evidence="1">Cell membrane</location>
        <topology evidence="1">Single-pass membrane protein</topology>
    </subcellularLocation>
</comment>
<comment type="caution">
    <text evidence="17">The sequence shown here is derived from an EMBL/GenBank/DDBJ whole genome shotgun (WGS) entry which is preliminary data.</text>
</comment>
<feature type="binding site" description="covalent" evidence="13">
    <location>
        <position position="58"/>
    </location>
    <ligand>
        <name>heme</name>
        <dbReference type="ChEBI" id="CHEBI:30413"/>
        <label>1</label>
    </ligand>
</feature>
<feature type="binding site" description="axial binding residue" evidence="14">
    <location>
        <position position="90"/>
    </location>
    <ligand>
        <name>heme</name>
        <dbReference type="ChEBI" id="CHEBI:30413"/>
        <label>2</label>
    </ligand>
    <ligandPart>
        <name>Fe</name>
        <dbReference type="ChEBI" id="CHEBI:18248"/>
    </ligandPart>
</feature>
<dbReference type="GO" id="GO:0009061">
    <property type="term" value="P:anaerobic respiration"/>
    <property type="evidence" value="ECO:0007669"/>
    <property type="project" value="TreeGrafter"/>
</dbReference>
<proteinExistence type="inferred from homology"/>
<evidence type="ECO:0000259" key="16">
    <source>
        <dbReference type="Pfam" id="PF03264"/>
    </source>
</evidence>
<feature type="binding site" description="axial binding residue" evidence="14">
    <location>
        <position position="182"/>
    </location>
    <ligand>
        <name>heme</name>
        <dbReference type="ChEBI" id="CHEBI:30413"/>
        <label>4</label>
    </ligand>
    <ligandPart>
        <name>Fe</name>
        <dbReference type="ChEBI" id="CHEBI:18248"/>
    </ligandPart>
</feature>
<sequence>MTLSNPQQKKSLWSKPSKKWLLGIPIGGFLAFILGAIALGGFHYGMTYTNNNDFCYGCHVGMDTIVEEYEASPHFTNTRGVVAATCSDCHVPQEFFPKMALKIGASVDIIHMITGKINLENFESEHRPRLAERVTHEFKENDSKQCRYCHDVTTMDFENQSRNASRRHQTMEARGLTCIDCHAGIAHKLPE</sequence>